<dbReference type="CDD" id="cd02846">
    <property type="entry name" value="PAZ_argonaute_like"/>
    <property type="match status" value="1"/>
</dbReference>
<evidence type="ECO:0000256" key="7">
    <source>
        <dbReference type="SAM" id="MobiDB-lite"/>
    </source>
</evidence>
<dbReference type="Pfam" id="PF16486">
    <property type="entry name" value="ArgoN"/>
    <property type="match status" value="1"/>
</dbReference>
<comment type="similarity">
    <text evidence="1">Belongs to the argonaute family. Ago subfamily.</text>
</comment>
<dbReference type="InterPro" id="IPR032474">
    <property type="entry name" value="Argonaute_N"/>
</dbReference>
<evidence type="ECO:0008006" key="11">
    <source>
        <dbReference type="Google" id="ProtNLM"/>
    </source>
</evidence>
<dbReference type="InterPro" id="IPR003100">
    <property type="entry name" value="PAZ_dom"/>
</dbReference>
<dbReference type="Gene3D" id="2.170.260.10">
    <property type="entry name" value="paz domain"/>
    <property type="match status" value="1"/>
</dbReference>
<dbReference type="GO" id="GO:0006417">
    <property type="term" value="P:regulation of translation"/>
    <property type="evidence" value="ECO:0007669"/>
    <property type="project" value="UniProtKB-KW"/>
</dbReference>
<sequence length="922" mass="103506">MPSSSSEGGDRLESLPPPPPVVPANVVPIKVELPMAAEPFKETSFPKRVPMARRDFGTKGQKLSLLTNHFKVSMHKTDGYFYHYSVALSYEDGHPVDAKGIGRKVIEKAKEIYSNDFDNKKYAYDGEKSLFTYGPLRQNILELPVVLETPSSNRASGRGSPGGGEITNESERKRFRRPFQSKTYNVKISYAAKIPMQAIMDAIRGGQESERFQEGVRVLDIILRQNAATKGCLLVRQSFFHDDPHNFTDLGGGVLGCRGFHSSFRATQGGLSLNMDVSTTMIVQPGPVVEFLLMNQKVNDLHRIDWIKAKRTLKNLRIRVNNNEYKITGLSDEPCKRQKFSLKQRNGDGETNVVETTVYDYYANHKQIYLRNSADFPCINVGKPKHPTFFPLELCVLVSLQRYTKALSNLQRASLVEKSRQKPQERIKVLANAFKISEYDKDKMLCSSGISISSEFTQVEGRVLPAPRLRVGNGDNFFPRNGRWNFNNKKFVEPVTIENWAVVNFSARCDIRGLVNNLMKCGEMKGITVNPPEQAFEENPRLRHESPPVRVQEMFKIMMSGLTKRPLFILCILPERKNSEIYGPWKKKNLVDLGIVTQCIAPTRVNDQYITNVLLKINAKLGGINSKLAVEHLPSLPVVSEKPTLILGMDVSHGSPGRSDVPSVAAVVSSRGWPLISRYRASVRTQSPKVEMIASLFEPVSVTNDKGITKIVDNGIIRELLIEFYESSGRKPEQIIIFRDGVSESQFNQVLNIEFNQIIEACNFLDDKWSPKFTIIVGQKNHHTKFFQAGGAPENVPPGTVIDSKVCHPKNNDFYLCAQAGMIGTSRPTHYHVLHDELGFSANDMQELVHSLSYVYQRSTTAISVVAPICYAHLAAAQMAQFIKFEEILDKNPSDDITSAGAVPVQELPRLENRVKNSMFFC</sequence>
<keyword evidence="5" id="KW-0943">RNA-mediated gene silencing</keyword>
<dbReference type="InterPro" id="IPR003165">
    <property type="entry name" value="Piwi"/>
</dbReference>
<dbReference type="InterPro" id="IPR036397">
    <property type="entry name" value="RNaseH_sf"/>
</dbReference>
<dbReference type="Gene3D" id="3.30.420.10">
    <property type="entry name" value="Ribonuclease H-like superfamily/Ribonuclease H"/>
    <property type="match status" value="1"/>
</dbReference>
<dbReference type="PROSITE" id="PS50821">
    <property type="entry name" value="PAZ"/>
    <property type="match status" value="1"/>
</dbReference>
<feature type="domain" description="Piwi" evidence="9">
    <location>
        <begin position="568"/>
        <end position="884"/>
    </location>
</feature>
<dbReference type="GO" id="GO:0003723">
    <property type="term" value="F:RNA binding"/>
    <property type="evidence" value="ECO:0007669"/>
    <property type="project" value="UniProtKB-KW"/>
</dbReference>
<feature type="region of interest" description="Disordered" evidence="7">
    <location>
        <begin position="1"/>
        <end position="21"/>
    </location>
</feature>
<dbReference type="GO" id="GO:0031047">
    <property type="term" value="P:regulatory ncRNA-mediated gene silencing"/>
    <property type="evidence" value="ECO:0007669"/>
    <property type="project" value="UniProtKB-KW"/>
</dbReference>
<feature type="region of interest" description="Disordered" evidence="7">
    <location>
        <begin position="150"/>
        <end position="174"/>
    </location>
</feature>
<keyword evidence="3" id="KW-0810">Translation regulation</keyword>
<evidence type="ECO:0000313" key="10">
    <source>
        <dbReference type="EMBL" id="SPC83433.1"/>
    </source>
</evidence>
<reference evidence="10" key="1">
    <citation type="submission" date="2018-02" db="EMBL/GenBank/DDBJ databases">
        <authorList>
            <person name="Cohen D.B."/>
            <person name="Kent A.D."/>
        </authorList>
    </citation>
    <scope>NUCLEOTIDE SEQUENCE</scope>
</reference>
<keyword evidence="6" id="KW-0687">Ribonucleoprotein</keyword>
<gene>
    <name evidence="10" type="ORF">FSB_LOCUS11315</name>
</gene>
<dbReference type="SMART" id="SM00950">
    <property type="entry name" value="Piwi"/>
    <property type="match status" value="1"/>
</dbReference>
<dbReference type="Pfam" id="PF08699">
    <property type="entry name" value="ArgoL1"/>
    <property type="match status" value="1"/>
</dbReference>
<dbReference type="PROSITE" id="PS50822">
    <property type="entry name" value="PIWI"/>
    <property type="match status" value="1"/>
</dbReference>
<dbReference type="InterPro" id="IPR036085">
    <property type="entry name" value="PAZ_dom_sf"/>
</dbReference>
<name>A0A2N9F8D6_FAGSY</name>
<evidence type="ECO:0000256" key="5">
    <source>
        <dbReference type="ARBA" id="ARBA00023158"/>
    </source>
</evidence>
<dbReference type="InterPro" id="IPR012337">
    <property type="entry name" value="RNaseH-like_sf"/>
</dbReference>
<evidence type="ECO:0000256" key="3">
    <source>
        <dbReference type="ARBA" id="ARBA00022845"/>
    </source>
</evidence>
<dbReference type="Pfam" id="PF02171">
    <property type="entry name" value="Piwi"/>
    <property type="match status" value="1"/>
</dbReference>
<dbReference type="SUPFAM" id="SSF53098">
    <property type="entry name" value="Ribonuclease H-like"/>
    <property type="match status" value="1"/>
</dbReference>
<evidence type="ECO:0000256" key="4">
    <source>
        <dbReference type="ARBA" id="ARBA00022884"/>
    </source>
</evidence>
<dbReference type="Pfam" id="PF16488">
    <property type="entry name" value="ArgoL2"/>
    <property type="match status" value="1"/>
</dbReference>
<keyword evidence="2" id="KW-0678">Repressor</keyword>
<dbReference type="InterPro" id="IPR045246">
    <property type="entry name" value="Piwi_ago-like"/>
</dbReference>
<dbReference type="PANTHER" id="PTHR22891">
    <property type="entry name" value="EUKARYOTIC TRANSLATION INITIATION FACTOR 2C"/>
    <property type="match status" value="1"/>
</dbReference>
<dbReference type="CDD" id="cd04657">
    <property type="entry name" value="Piwi_ago-like"/>
    <property type="match status" value="1"/>
</dbReference>
<dbReference type="SUPFAM" id="SSF101690">
    <property type="entry name" value="PAZ domain"/>
    <property type="match status" value="1"/>
</dbReference>
<dbReference type="Pfam" id="PF02170">
    <property type="entry name" value="PAZ"/>
    <property type="match status" value="1"/>
</dbReference>
<keyword evidence="4" id="KW-0694">RNA-binding</keyword>
<dbReference type="Pfam" id="PF16487">
    <property type="entry name" value="ArgoMid"/>
    <property type="match status" value="1"/>
</dbReference>
<evidence type="ECO:0000259" key="8">
    <source>
        <dbReference type="PROSITE" id="PS50821"/>
    </source>
</evidence>
<feature type="domain" description="PAZ" evidence="8">
    <location>
        <begin position="287"/>
        <end position="399"/>
    </location>
</feature>
<dbReference type="InterPro" id="IPR032473">
    <property type="entry name" value="Argonaute_Mid_dom"/>
</dbReference>
<proteinExistence type="inferred from homology"/>
<accession>A0A2N9F8D6</accession>
<dbReference type="InterPro" id="IPR032472">
    <property type="entry name" value="ArgoL2"/>
</dbReference>
<evidence type="ECO:0000256" key="1">
    <source>
        <dbReference type="ARBA" id="ARBA00008201"/>
    </source>
</evidence>
<dbReference type="GO" id="GO:0051607">
    <property type="term" value="P:defense response to virus"/>
    <property type="evidence" value="ECO:0007669"/>
    <property type="project" value="UniProtKB-ARBA"/>
</dbReference>
<protein>
    <recommendedName>
        <fullName evidence="11">Piwi domain-containing protein</fullName>
    </recommendedName>
</protein>
<dbReference type="GO" id="GO:1990904">
    <property type="term" value="C:ribonucleoprotein complex"/>
    <property type="evidence" value="ECO:0007669"/>
    <property type="project" value="UniProtKB-KW"/>
</dbReference>
<dbReference type="EMBL" id="OIVN01000646">
    <property type="protein sequence ID" value="SPC83433.1"/>
    <property type="molecule type" value="Genomic_DNA"/>
</dbReference>
<dbReference type="FunFam" id="3.30.420.10:FF:000091">
    <property type="entry name" value="Protein argonaute 3"/>
    <property type="match status" value="1"/>
</dbReference>
<dbReference type="InterPro" id="IPR014811">
    <property type="entry name" value="ArgoL1"/>
</dbReference>
<evidence type="ECO:0000259" key="9">
    <source>
        <dbReference type="PROSITE" id="PS50822"/>
    </source>
</evidence>
<dbReference type="FunFam" id="2.170.260.10:FF:000008">
    <property type="entry name" value="Protein argonaute 7"/>
    <property type="match status" value="1"/>
</dbReference>
<evidence type="ECO:0000256" key="2">
    <source>
        <dbReference type="ARBA" id="ARBA00022491"/>
    </source>
</evidence>
<evidence type="ECO:0000256" key="6">
    <source>
        <dbReference type="ARBA" id="ARBA00023274"/>
    </source>
</evidence>
<organism evidence="10">
    <name type="scientific">Fagus sylvatica</name>
    <name type="common">Beechnut</name>
    <dbReference type="NCBI Taxonomy" id="28930"/>
    <lineage>
        <taxon>Eukaryota</taxon>
        <taxon>Viridiplantae</taxon>
        <taxon>Streptophyta</taxon>
        <taxon>Embryophyta</taxon>
        <taxon>Tracheophyta</taxon>
        <taxon>Spermatophyta</taxon>
        <taxon>Magnoliopsida</taxon>
        <taxon>eudicotyledons</taxon>
        <taxon>Gunneridae</taxon>
        <taxon>Pentapetalae</taxon>
        <taxon>rosids</taxon>
        <taxon>fabids</taxon>
        <taxon>Fagales</taxon>
        <taxon>Fagaceae</taxon>
        <taxon>Fagus</taxon>
    </lineage>
</organism>
<dbReference type="SMART" id="SM01163">
    <property type="entry name" value="DUF1785"/>
    <property type="match status" value="1"/>
</dbReference>
<dbReference type="AlphaFoldDB" id="A0A2N9F8D6"/>
<dbReference type="Gene3D" id="3.40.50.2300">
    <property type="match status" value="1"/>
</dbReference>